<keyword evidence="1" id="KW-1133">Transmembrane helix</keyword>
<dbReference type="Proteomes" id="UP001459277">
    <property type="component" value="Unassembled WGS sequence"/>
</dbReference>
<keyword evidence="1" id="KW-0472">Membrane</keyword>
<organism evidence="2 3">
    <name type="scientific">Lithocarpus litseifolius</name>
    <dbReference type="NCBI Taxonomy" id="425828"/>
    <lineage>
        <taxon>Eukaryota</taxon>
        <taxon>Viridiplantae</taxon>
        <taxon>Streptophyta</taxon>
        <taxon>Embryophyta</taxon>
        <taxon>Tracheophyta</taxon>
        <taxon>Spermatophyta</taxon>
        <taxon>Magnoliopsida</taxon>
        <taxon>eudicotyledons</taxon>
        <taxon>Gunneridae</taxon>
        <taxon>Pentapetalae</taxon>
        <taxon>rosids</taxon>
        <taxon>fabids</taxon>
        <taxon>Fagales</taxon>
        <taxon>Fagaceae</taxon>
        <taxon>Lithocarpus</taxon>
    </lineage>
</organism>
<evidence type="ECO:0000313" key="2">
    <source>
        <dbReference type="EMBL" id="KAL0016845.1"/>
    </source>
</evidence>
<feature type="transmembrane region" description="Helical" evidence="1">
    <location>
        <begin position="38"/>
        <end position="56"/>
    </location>
</feature>
<dbReference type="EMBL" id="JAZDWU010000001">
    <property type="protein sequence ID" value="KAL0016845.1"/>
    <property type="molecule type" value="Genomic_DNA"/>
</dbReference>
<protein>
    <submittedName>
        <fullName evidence="2">Uncharacterized protein</fullName>
    </submittedName>
</protein>
<proteinExistence type="predicted"/>
<evidence type="ECO:0000256" key="1">
    <source>
        <dbReference type="SAM" id="Phobius"/>
    </source>
</evidence>
<evidence type="ECO:0000313" key="3">
    <source>
        <dbReference type="Proteomes" id="UP001459277"/>
    </source>
</evidence>
<gene>
    <name evidence="2" type="ORF">SO802_003914</name>
</gene>
<comment type="caution">
    <text evidence="2">The sequence shown here is derived from an EMBL/GenBank/DDBJ whole genome shotgun (WGS) entry which is preliminary data.</text>
</comment>
<keyword evidence="3" id="KW-1185">Reference proteome</keyword>
<accession>A0AAW2E1F3</accession>
<reference evidence="2 3" key="1">
    <citation type="submission" date="2024-01" db="EMBL/GenBank/DDBJ databases">
        <title>A telomere-to-telomere, gap-free genome of sweet tea (Lithocarpus litseifolius).</title>
        <authorList>
            <person name="Zhou J."/>
        </authorList>
    </citation>
    <scope>NUCLEOTIDE SEQUENCE [LARGE SCALE GENOMIC DNA]</scope>
    <source>
        <strain evidence="2">Zhou-2022a</strain>
        <tissue evidence="2">Leaf</tissue>
    </source>
</reference>
<name>A0AAW2E1F3_9ROSI</name>
<sequence>MKKMVALVGKSRSCSCRNSQAFSLKKIKLDTNCTLLKLVYLVMVLADIIVHSLSGFRQTRGDRKLKLNSDSVSYPPIPSREHGEDEKAEMKFYNTMAIVTSAL</sequence>
<keyword evidence="1" id="KW-0812">Transmembrane</keyword>
<dbReference type="AlphaFoldDB" id="A0AAW2E1F3"/>